<protein>
    <recommendedName>
        <fullName evidence="3">General stress protein CsbD</fullName>
    </recommendedName>
</protein>
<comment type="caution">
    <text evidence="1">The sequence shown here is derived from an EMBL/GenBank/DDBJ whole genome shotgun (WGS) entry which is preliminary data.</text>
</comment>
<dbReference type="EMBL" id="BAABGY010000008">
    <property type="protein sequence ID" value="GAA4334500.1"/>
    <property type="molecule type" value="Genomic_DNA"/>
</dbReference>
<proteinExistence type="predicted"/>
<accession>A0ABP8H515</accession>
<dbReference type="Proteomes" id="UP001501725">
    <property type="component" value="Unassembled WGS sequence"/>
</dbReference>
<name>A0ABP8H515_9BACT</name>
<organism evidence="1 2">
    <name type="scientific">Flaviaesturariibacter amylovorans</name>
    <dbReference type="NCBI Taxonomy" id="1084520"/>
    <lineage>
        <taxon>Bacteria</taxon>
        <taxon>Pseudomonadati</taxon>
        <taxon>Bacteroidota</taxon>
        <taxon>Chitinophagia</taxon>
        <taxon>Chitinophagales</taxon>
        <taxon>Chitinophagaceae</taxon>
        <taxon>Flaviaestuariibacter</taxon>
    </lineage>
</organism>
<evidence type="ECO:0008006" key="3">
    <source>
        <dbReference type="Google" id="ProtNLM"/>
    </source>
</evidence>
<evidence type="ECO:0000313" key="2">
    <source>
        <dbReference type="Proteomes" id="UP001501725"/>
    </source>
</evidence>
<sequence>MQINSEDVNAIWLELNARLTDLSRQLADGIRSKDRREKLSQLNKDIRATVEEMQRFRKKYF</sequence>
<gene>
    <name evidence="1" type="ORF">GCM10023184_28620</name>
</gene>
<evidence type="ECO:0000313" key="1">
    <source>
        <dbReference type="EMBL" id="GAA4334500.1"/>
    </source>
</evidence>
<keyword evidence="2" id="KW-1185">Reference proteome</keyword>
<reference evidence="2" key="1">
    <citation type="journal article" date="2019" name="Int. J. Syst. Evol. Microbiol.">
        <title>The Global Catalogue of Microorganisms (GCM) 10K type strain sequencing project: providing services to taxonomists for standard genome sequencing and annotation.</title>
        <authorList>
            <consortium name="The Broad Institute Genomics Platform"/>
            <consortium name="The Broad Institute Genome Sequencing Center for Infectious Disease"/>
            <person name="Wu L."/>
            <person name="Ma J."/>
        </authorList>
    </citation>
    <scope>NUCLEOTIDE SEQUENCE [LARGE SCALE GENOMIC DNA]</scope>
    <source>
        <strain evidence="2">JCM 17919</strain>
    </source>
</reference>